<dbReference type="Proteomes" id="UP000321901">
    <property type="component" value="Unassembled WGS sequence"/>
</dbReference>
<organism evidence="1 2">
    <name type="scientific">Sporosarcina luteola</name>
    <dbReference type="NCBI Taxonomy" id="582850"/>
    <lineage>
        <taxon>Bacteria</taxon>
        <taxon>Bacillati</taxon>
        <taxon>Bacillota</taxon>
        <taxon>Bacilli</taxon>
        <taxon>Bacillales</taxon>
        <taxon>Caryophanaceae</taxon>
        <taxon>Sporosarcina</taxon>
    </lineage>
</organism>
<evidence type="ECO:0000313" key="2">
    <source>
        <dbReference type="Proteomes" id="UP000321901"/>
    </source>
</evidence>
<dbReference type="OrthoDB" id="2880076at2"/>
<dbReference type="RefSeq" id="WP_147060804.1">
    <property type="nucleotide sequence ID" value="NZ_BJYL01000067.1"/>
</dbReference>
<dbReference type="AlphaFoldDB" id="A0A511ZCN7"/>
<evidence type="ECO:0000313" key="1">
    <source>
        <dbReference type="EMBL" id="GEN85217.1"/>
    </source>
</evidence>
<accession>A0A511ZCN7</accession>
<gene>
    <name evidence="1" type="ORF">SLU01_35290</name>
</gene>
<name>A0A511ZCN7_9BACL</name>
<protein>
    <submittedName>
        <fullName evidence="1">Uncharacterized protein</fullName>
    </submittedName>
</protein>
<dbReference type="EMBL" id="BJYL01000067">
    <property type="protein sequence ID" value="GEN85217.1"/>
    <property type="molecule type" value="Genomic_DNA"/>
</dbReference>
<keyword evidence="2" id="KW-1185">Reference proteome</keyword>
<reference evidence="1 2" key="1">
    <citation type="submission" date="2019-07" db="EMBL/GenBank/DDBJ databases">
        <title>Whole genome shotgun sequence of Sporosarcina luteola NBRC 105378.</title>
        <authorList>
            <person name="Hosoyama A."/>
            <person name="Uohara A."/>
            <person name="Ohji S."/>
            <person name="Ichikawa N."/>
        </authorList>
    </citation>
    <scope>NUCLEOTIDE SEQUENCE [LARGE SCALE GENOMIC DNA]</scope>
    <source>
        <strain evidence="1 2">NBRC 105378</strain>
    </source>
</reference>
<comment type="caution">
    <text evidence="1">The sequence shown here is derived from an EMBL/GenBank/DDBJ whole genome shotgun (WGS) entry which is preliminary data.</text>
</comment>
<proteinExistence type="predicted"/>
<sequence length="145" mass="16758">MLEQTIKEQLADAIDYDAPLLAHAIYFALQEGIVQLDDPASSLPKNLDYDIVTKWRDENVLQLCTIKLFIIPMGQNRHALYLAKKEDDARAKHFKIYGQLAQRILDATHKMDVSLYCEATGRYRMIRELKRQTLVFPCYLGEVGR</sequence>